<dbReference type="OrthoDB" id="3259294at2759"/>
<dbReference type="Proteomes" id="UP000297245">
    <property type="component" value="Unassembled WGS sequence"/>
</dbReference>
<feature type="non-terminal residue" evidence="1">
    <location>
        <position position="118"/>
    </location>
</feature>
<protein>
    <submittedName>
        <fullName evidence="1">Uncharacterized protein</fullName>
    </submittedName>
</protein>
<evidence type="ECO:0000313" key="1">
    <source>
        <dbReference type="EMBL" id="THU83192.1"/>
    </source>
</evidence>
<evidence type="ECO:0000313" key="2">
    <source>
        <dbReference type="Proteomes" id="UP000297245"/>
    </source>
</evidence>
<sequence>LLQLVNSLQSKLEIGSPLASLYLLGLPDHYVSHTFVDFWWQTFIGAVQADINEDSLSRRMEEKVVLRADQEKLYGTSYVDHYRFRPEEYENLTLYEWIQTSGIRKIPQPRKKKDTVNE</sequence>
<gene>
    <name evidence="1" type="ORF">K435DRAFT_613560</name>
</gene>
<accession>A0A4S8L3T8</accession>
<keyword evidence="2" id="KW-1185">Reference proteome</keyword>
<organism evidence="1 2">
    <name type="scientific">Dendrothele bispora (strain CBS 962.96)</name>
    <dbReference type="NCBI Taxonomy" id="1314807"/>
    <lineage>
        <taxon>Eukaryota</taxon>
        <taxon>Fungi</taxon>
        <taxon>Dikarya</taxon>
        <taxon>Basidiomycota</taxon>
        <taxon>Agaricomycotina</taxon>
        <taxon>Agaricomycetes</taxon>
        <taxon>Agaricomycetidae</taxon>
        <taxon>Agaricales</taxon>
        <taxon>Agaricales incertae sedis</taxon>
        <taxon>Dendrothele</taxon>
    </lineage>
</organism>
<dbReference type="EMBL" id="ML179680">
    <property type="protein sequence ID" value="THU83192.1"/>
    <property type="molecule type" value="Genomic_DNA"/>
</dbReference>
<reference evidence="1 2" key="1">
    <citation type="journal article" date="2019" name="Nat. Ecol. Evol.">
        <title>Megaphylogeny resolves global patterns of mushroom evolution.</title>
        <authorList>
            <person name="Varga T."/>
            <person name="Krizsan K."/>
            <person name="Foldi C."/>
            <person name="Dima B."/>
            <person name="Sanchez-Garcia M."/>
            <person name="Sanchez-Ramirez S."/>
            <person name="Szollosi G.J."/>
            <person name="Szarkandi J.G."/>
            <person name="Papp V."/>
            <person name="Albert L."/>
            <person name="Andreopoulos W."/>
            <person name="Angelini C."/>
            <person name="Antonin V."/>
            <person name="Barry K.W."/>
            <person name="Bougher N.L."/>
            <person name="Buchanan P."/>
            <person name="Buyck B."/>
            <person name="Bense V."/>
            <person name="Catcheside P."/>
            <person name="Chovatia M."/>
            <person name="Cooper J."/>
            <person name="Damon W."/>
            <person name="Desjardin D."/>
            <person name="Finy P."/>
            <person name="Geml J."/>
            <person name="Haridas S."/>
            <person name="Hughes K."/>
            <person name="Justo A."/>
            <person name="Karasinski D."/>
            <person name="Kautmanova I."/>
            <person name="Kiss B."/>
            <person name="Kocsube S."/>
            <person name="Kotiranta H."/>
            <person name="LaButti K.M."/>
            <person name="Lechner B.E."/>
            <person name="Liimatainen K."/>
            <person name="Lipzen A."/>
            <person name="Lukacs Z."/>
            <person name="Mihaltcheva S."/>
            <person name="Morgado L.N."/>
            <person name="Niskanen T."/>
            <person name="Noordeloos M.E."/>
            <person name="Ohm R.A."/>
            <person name="Ortiz-Santana B."/>
            <person name="Ovrebo C."/>
            <person name="Racz N."/>
            <person name="Riley R."/>
            <person name="Savchenko A."/>
            <person name="Shiryaev A."/>
            <person name="Soop K."/>
            <person name="Spirin V."/>
            <person name="Szebenyi C."/>
            <person name="Tomsovsky M."/>
            <person name="Tulloss R.E."/>
            <person name="Uehling J."/>
            <person name="Grigoriev I.V."/>
            <person name="Vagvolgyi C."/>
            <person name="Papp T."/>
            <person name="Martin F.M."/>
            <person name="Miettinen O."/>
            <person name="Hibbett D.S."/>
            <person name="Nagy L.G."/>
        </authorList>
    </citation>
    <scope>NUCLEOTIDE SEQUENCE [LARGE SCALE GENOMIC DNA]</scope>
    <source>
        <strain evidence="1 2">CBS 962.96</strain>
    </source>
</reference>
<proteinExistence type="predicted"/>
<feature type="non-terminal residue" evidence="1">
    <location>
        <position position="1"/>
    </location>
</feature>
<dbReference type="AlphaFoldDB" id="A0A4S8L3T8"/>
<name>A0A4S8L3T8_DENBC</name>